<evidence type="ECO:0000313" key="5">
    <source>
        <dbReference type="Proteomes" id="UP000027584"/>
    </source>
</evidence>
<accession>A0A060RFI0</accession>
<dbReference type="Pfam" id="PF00583">
    <property type="entry name" value="Acetyltransf_1"/>
    <property type="match status" value="1"/>
</dbReference>
<reference evidence="4 5" key="1">
    <citation type="submission" date="2014-02" db="EMBL/GenBank/DDBJ databases">
        <authorList>
            <person name="Manrique M."/>
        </authorList>
    </citation>
    <scope>NUCLEOTIDE SEQUENCE [LARGE SCALE GENOMIC DNA]</scope>
    <source>
        <strain evidence="4 5">LMG17956</strain>
    </source>
</reference>
<feature type="domain" description="N-acetyltransferase" evidence="3">
    <location>
        <begin position="1"/>
        <end position="159"/>
    </location>
</feature>
<dbReference type="Gene3D" id="3.40.630.30">
    <property type="match status" value="1"/>
</dbReference>
<dbReference type="AlphaFoldDB" id="A0A060RFI0"/>
<dbReference type="CDD" id="cd04301">
    <property type="entry name" value="NAT_SF"/>
    <property type="match status" value="1"/>
</dbReference>
<gene>
    <name evidence="4" type="ORF">BN963_SGAL_00005</name>
</gene>
<evidence type="ECO:0000259" key="3">
    <source>
        <dbReference type="PROSITE" id="PS51186"/>
    </source>
</evidence>
<dbReference type="PIRSF" id="PIRSF037663">
    <property type="entry name" value="Acetyltransf_GNAT_prd"/>
    <property type="match status" value="1"/>
</dbReference>
<dbReference type="EMBL" id="CCBC010000001">
    <property type="protein sequence ID" value="CDO16828.1"/>
    <property type="molecule type" value="Genomic_DNA"/>
</dbReference>
<dbReference type="Proteomes" id="UP000027584">
    <property type="component" value="Unassembled WGS sequence"/>
</dbReference>
<dbReference type="InterPro" id="IPR016181">
    <property type="entry name" value="Acyl_CoA_acyltransferase"/>
</dbReference>
<proteinExistence type="predicted"/>
<name>A0A060RFI0_9STRE</name>
<dbReference type="GO" id="GO:0016747">
    <property type="term" value="F:acyltransferase activity, transferring groups other than amino-acyl groups"/>
    <property type="evidence" value="ECO:0007669"/>
    <property type="project" value="InterPro"/>
</dbReference>
<sequence>MQIRPMELEDVEQVVILENQTWDTFNTPAPLPIANKDKIIKDFENGTHYLVAEENQDILGVLDYHTYYPFPSGHHVVTFGIAISEKTRGQGIGRKLIQTFFDMAKADGYQKVLIHVLSSNEKACTFYEKLGFKQEAILKNQFYLNHTYVDDLVYSYYLEDIHAK</sequence>
<dbReference type="PROSITE" id="PS51186">
    <property type="entry name" value="GNAT"/>
    <property type="match status" value="1"/>
</dbReference>
<reference evidence="4 5" key="2">
    <citation type="submission" date="2014-05" db="EMBL/GenBank/DDBJ databases">
        <title>Genome sequence of Streptococcus gallolyticus.</title>
        <authorList>
            <person name="Del Campo R."/>
        </authorList>
    </citation>
    <scope>NUCLEOTIDE SEQUENCE [LARGE SCALE GENOMIC DNA]</scope>
    <source>
        <strain evidence="4 5">LMG17956</strain>
    </source>
</reference>
<keyword evidence="1 4" id="KW-0808">Transferase</keyword>
<evidence type="ECO:0000256" key="1">
    <source>
        <dbReference type="ARBA" id="ARBA00022679"/>
    </source>
</evidence>
<dbReference type="SUPFAM" id="SSF55729">
    <property type="entry name" value="Acyl-CoA N-acyltransferases (Nat)"/>
    <property type="match status" value="1"/>
</dbReference>
<evidence type="ECO:0000256" key="2">
    <source>
        <dbReference type="ARBA" id="ARBA00023315"/>
    </source>
</evidence>
<comment type="caution">
    <text evidence="4">The sequence shown here is derived from an EMBL/GenBank/DDBJ whole genome shotgun (WGS) entry which is preliminary data.</text>
</comment>
<dbReference type="PANTHER" id="PTHR43072:SF23">
    <property type="entry name" value="UPF0039 PROTEIN C11D3.02C"/>
    <property type="match status" value="1"/>
</dbReference>
<keyword evidence="2" id="KW-0012">Acyltransferase</keyword>
<dbReference type="InterPro" id="IPR000182">
    <property type="entry name" value="GNAT_dom"/>
</dbReference>
<evidence type="ECO:0000313" key="4">
    <source>
        <dbReference type="EMBL" id="CDO16828.1"/>
    </source>
</evidence>
<dbReference type="PANTHER" id="PTHR43072">
    <property type="entry name" value="N-ACETYLTRANSFERASE"/>
    <property type="match status" value="1"/>
</dbReference>
<organism evidence="4 5">
    <name type="scientific">Streptococcus gallolyticus</name>
    <dbReference type="NCBI Taxonomy" id="315405"/>
    <lineage>
        <taxon>Bacteria</taxon>
        <taxon>Bacillati</taxon>
        <taxon>Bacillota</taxon>
        <taxon>Bacilli</taxon>
        <taxon>Lactobacillales</taxon>
        <taxon>Streptococcaceae</taxon>
        <taxon>Streptococcus</taxon>
    </lineage>
</organism>
<protein>
    <submittedName>
        <fullName evidence="4">Putative acetyltransferase, GNAT family</fullName>
    </submittedName>
</protein>
<dbReference type="InterPro" id="IPR017255">
    <property type="entry name" value="AcTrfase_GNAT_prd"/>
</dbReference>